<organism evidence="2 3">
    <name type="scientific">Laceyella tengchongensis</name>
    <dbReference type="NCBI Taxonomy" id="574699"/>
    <lineage>
        <taxon>Bacteria</taxon>
        <taxon>Bacillati</taxon>
        <taxon>Bacillota</taxon>
        <taxon>Bacilli</taxon>
        <taxon>Bacillales</taxon>
        <taxon>Thermoactinomycetaceae</taxon>
        <taxon>Laceyella</taxon>
    </lineage>
</organism>
<dbReference type="RefSeq" id="WP_154986310.1">
    <property type="nucleotide sequence ID" value="NZ_WJFE01000007.1"/>
</dbReference>
<feature type="region of interest" description="Disordered" evidence="1">
    <location>
        <begin position="42"/>
        <end position="63"/>
    </location>
</feature>
<feature type="compositionally biased region" description="Basic residues" evidence="1">
    <location>
        <begin position="42"/>
        <end position="51"/>
    </location>
</feature>
<dbReference type="Proteomes" id="UP001157946">
    <property type="component" value="Unassembled WGS sequence"/>
</dbReference>
<protein>
    <submittedName>
        <fullName evidence="2">Uncharacterized protein</fullName>
    </submittedName>
</protein>
<gene>
    <name evidence="2" type="ORF">SAMN06265361_10226</name>
</gene>
<keyword evidence="3" id="KW-1185">Reference proteome</keyword>
<feature type="compositionally biased region" description="Low complexity" evidence="1">
    <location>
        <begin position="54"/>
        <end position="63"/>
    </location>
</feature>
<sequence length="102" mass="11697">MGVYKLVYVSRNRRKKRKRPLLCRRCRWFLLHYGALPFETRRRRRRRRRLSRPAASTSSNVNNSANIGAVSGLINIIVQVPVNTGDATTLNNSDQNSTTNAL</sequence>
<evidence type="ECO:0000313" key="3">
    <source>
        <dbReference type="Proteomes" id="UP001157946"/>
    </source>
</evidence>
<evidence type="ECO:0000256" key="1">
    <source>
        <dbReference type="SAM" id="MobiDB-lite"/>
    </source>
</evidence>
<name>A0AA45WKW5_9BACL</name>
<reference evidence="2" key="1">
    <citation type="submission" date="2017-05" db="EMBL/GenBank/DDBJ databases">
        <authorList>
            <person name="Varghese N."/>
            <person name="Submissions S."/>
        </authorList>
    </citation>
    <scope>NUCLEOTIDE SEQUENCE</scope>
    <source>
        <strain evidence="2">DSM 45262</strain>
    </source>
</reference>
<accession>A0AA45WKW5</accession>
<comment type="caution">
    <text evidence="2">The sequence shown here is derived from an EMBL/GenBank/DDBJ whole genome shotgun (WGS) entry which is preliminary data.</text>
</comment>
<proteinExistence type="predicted"/>
<dbReference type="AlphaFoldDB" id="A0AA45WKW5"/>
<evidence type="ECO:0000313" key="2">
    <source>
        <dbReference type="EMBL" id="SMP08430.1"/>
    </source>
</evidence>
<dbReference type="EMBL" id="FXTU01000002">
    <property type="protein sequence ID" value="SMP08430.1"/>
    <property type="molecule type" value="Genomic_DNA"/>
</dbReference>